<protein>
    <submittedName>
        <fullName evidence="3">Uncharacterized protein</fullName>
    </submittedName>
</protein>
<comment type="caution">
    <text evidence="3">The sequence shown here is derived from an EMBL/GenBank/DDBJ whole genome shotgun (WGS) entry which is preliminary data.</text>
</comment>
<feature type="chain" id="PRO_5008602892" evidence="2">
    <location>
        <begin position="17"/>
        <end position="92"/>
    </location>
</feature>
<keyword evidence="4" id="KW-1185">Reference proteome</keyword>
<feature type="region of interest" description="Disordered" evidence="1">
    <location>
        <begin position="48"/>
        <end position="76"/>
    </location>
</feature>
<feature type="compositionally biased region" description="Basic and acidic residues" evidence="1">
    <location>
        <begin position="61"/>
        <end position="73"/>
    </location>
</feature>
<evidence type="ECO:0000256" key="1">
    <source>
        <dbReference type="SAM" id="MobiDB-lite"/>
    </source>
</evidence>
<dbReference type="EMBL" id="LYXU01000003">
    <property type="protein sequence ID" value="OBS20332.1"/>
    <property type="molecule type" value="Genomic_DNA"/>
</dbReference>
<keyword evidence="2" id="KW-0732">Signal</keyword>
<sequence>MKLSLAILSLVALGSTLPVQQANTEPHERRGWLGTAFKIPGPVSHQRRGWFRTSSKVGGTHPDEDGNEYERRGSLGKPMKIGGGIIKDFLRE</sequence>
<accession>A0A1B8AII1</accession>
<feature type="signal peptide" evidence="2">
    <location>
        <begin position="1"/>
        <end position="16"/>
    </location>
</feature>
<gene>
    <name evidence="3" type="ORF">FPOA_06704</name>
</gene>
<evidence type="ECO:0000256" key="2">
    <source>
        <dbReference type="SAM" id="SignalP"/>
    </source>
</evidence>
<dbReference type="AlphaFoldDB" id="A0A1B8AII1"/>
<organism evidence="3 4">
    <name type="scientific">Fusarium poae</name>
    <dbReference type="NCBI Taxonomy" id="36050"/>
    <lineage>
        <taxon>Eukaryota</taxon>
        <taxon>Fungi</taxon>
        <taxon>Dikarya</taxon>
        <taxon>Ascomycota</taxon>
        <taxon>Pezizomycotina</taxon>
        <taxon>Sordariomycetes</taxon>
        <taxon>Hypocreomycetidae</taxon>
        <taxon>Hypocreales</taxon>
        <taxon>Nectriaceae</taxon>
        <taxon>Fusarium</taxon>
    </lineage>
</organism>
<proteinExistence type="predicted"/>
<evidence type="ECO:0000313" key="4">
    <source>
        <dbReference type="Proteomes" id="UP000091967"/>
    </source>
</evidence>
<reference evidence="3 4" key="1">
    <citation type="submission" date="2016-06" db="EMBL/GenBank/DDBJ databases">
        <title>Living apart together: crosstalk between the core and supernumerary genomes in a fungal plant pathogen.</title>
        <authorList>
            <person name="Vanheule A."/>
            <person name="Audenaert K."/>
            <person name="Warris S."/>
            <person name="Van De Geest H."/>
            <person name="Schijlen E."/>
            <person name="Hofte M."/>
            <person name="De Saeger S."/>
            <person name="Haesaert G."/>
            <person name="Waalwijk C."/>
            <person name="Van Der Lee T."/>
        </authorList>
    </citation>
    <scope>NUCLEOTIDE SEQUENCE [LARGE SCALE GENOMIC DNA]</scope>
    <source>
        <strain evidence="3 4">2516</strain>
    </source>
</reference>
<dbReference type="Proteomes" id="UP000091967">
    <property type="component" value="Unassembled WGS sequence"/>
</dbReference>
<evidence type="ECO:0000313" key="3">
    <source>
        <dbReference type="EMBL" id="OBS20332.1"/>
    </source>
</evidence>
<name>A0A1B8AII1_FUSPO</name>